<reference evidence="6" key="2">
    <citation type="submission" date="2023-05" db="EMBL/GenBank/DDBJ databases">
        <authorList>
            <consortium name="Lawrence Berkeley National Laboratory"/>
            <person name="Steindorff A."/>
            <person name="Hensen N."/>
            <person name="Bonometti L."/>
            <person name="Westerberg I."/>
            <person name="Brannstrom I.O."/>
            <person name="Guillou S."/>
            <person name="Cros-Aarteil S."/>
            <person name="Calhoun S."/>
            <person name="Haridas S."/>
            <person name="Kuo A."/>
            <person name="Mondo S."/>
            <person name="Pangilinan J."/>
            <person name="Riley R."/>
            <person name="Labutti K."/>
            <person name="Andreopoulos B."/>
            <person name="Lipzen A."/>
            <person name="Chen C."/>
            <person name="Yanf M."/>
            <person name="Daum C."/>
            <person name="Ng V."/>
            <person name="Clum A."/>
            <person name="Ohm R."/>
            <person name="Martin F."/>
            <person name="Silar P."/>
            <person name="Natvig D."/>
            <person name="Lalanne C."/>
            <person name="Gautier V."/>
            <person name="Ament-Velasquez S.L."/>
            <person name="Kruys A."/>
            <person name="Hutchinson M.I."/>
            <person name="Powell A.J."/>
            <person name="Barry K."/>
            <person name="Miller A.N."/>
            <person name="Grigoriev I.V."/>
            <person name="Debuchy R."/>
            <person name="Gladieux P."/>
            <person name="Thoren M.H."/>
            <person name="Johannesson H."/>
        </authorList>
    </citation>
    <scope>NUCLEOTIDE SEQUENCE</scope>
    <source>
        <strain evidence="6">CBS 990.96</strain>
    </source>
</reference>
<evidence type="ECO:0000259" key="5">
    <source>
        <dbReference type="PROSITE" id="PS00486"/>
    </source>
</evidence>
<dbReference type="PIRSF" id="PIRSF005813">
    <property type="entry name" value="MSH2"/>
    <property type="match status" value="1"/>
</dbReference>
<dbReference type="GO" id="GO:0030983">
    <property type="term" value="F:mismatched DNA binding"/>
    <property type="evidence" value="ECO:0007669"/>
    <property type="project" value="InterPro"/>
</dbReference>
<organism evidence="6 7">
    <name type="scientific">Podospora fimiseda</name>
    <dbReference type="NCBI Taxonomy" id="252190"/>
    <lineage>
        <taxon>Eukaryota</taxon>
        <taxon>Fungi</taxon>
        <taxon>Dikarya</taxon>
        <taxon>Ascomycota</taxon>
        <taxon>Pezizomycotina</taxon>
        <taxon>Sordariomycetes</taxon>
        <taxon>Sordariomycetidae</taxon>
        <taxon>Sordariales</taxon>
        <taxon>Podosporaceae</taxon>
        <taxon>Podospora</taxon>
    </lineage>
</organism>
<keyword evidence="2" id="KW-0547">Nucleotide-binding</keyword>
<dbReference type="Pfam" id="PF05192">
    <property type="entry name" value="MutS_III"/>
    <property type="match status" value="1"/>
</dbReference>
<dbReference type="InterPro" id="IPR036187">
    <property type="entry name" value="DNA_mismatch_repair_MutS_sf"/>
</dbReference>
<dbReference type="SMART" id="SM00533">
    <property type="entry name" value="MUTSd"/>
    <property type="match status" value="1"/>
</dbReference>
<dbReference type="InterPro" id="IPR007696">
    <property type="entry name" value="DNA_mismatch_repair_MutS_core"/>
</dbReference>
<evidence type="ECO:0000313" key="6">
    <source>
        <dbReference type="EMBL" id="KAK4224619.1"/>
    </source>
</evidence>
<dbReference type="AlphaFoldDB" id="A0AAN7BJQ7"/>
<keyword evidence="3" id="KW-0067">ATP-binding</keyword>
<evidence type="ECO:0000256" key="2">
    <source>
        <dbReference type="ARBA" id="ARBA00022741"/>
    </source>
</evidence>
<feature type="domain" description="DNA mismatch repair proteins mutS family" evidence="5">
    <location>
        <begin position="678"/>
        <end position="694"/>
    </location>
</feature>
<dbReference type="GO" id="GO:0005634">
    <property type="term" value="C:nucleus"/>
    <property type="evidence" value="ECO:0007669"/>
    <property type="project" value="TreeGrafter"/>
</dbReference>
<name>A0AAN7BJQ7_9PEZI</name>
<feature type="non-terminal residue" evidence="6">
    <location>
        <position position="797"/>
    </location>
</feature>
<sequence length="797" mass="89152">MAIDMDKNGKVGCAYYSAIDETLFIEEDIAMGGVEMLETLLLHVEPTSVFVSNRAPGTLVEFAERDAHRYDEDETSNGEQGSYILRHLQSVRFDYEIAKEIMVGIDLEQYEPDPIQIDSPEEERVQNIGSDSHNKLIHLGKIINFDSCLSIGCAGAVLSDLERRRNAENPNPGDEDDTSFRVKEIVMNSSADTMLISADSLMSLQITHSELHPNPHMQCPRGSEPTASKSLSVIGLIQSLASTAQGKRRLRQILLRPSTSINLIQERQIAIGILLRSKNAETANSMRKTLRKLKDTKALLLHVKKGVDRVRGELSIRIRDWEALLRFVMVTVNIGQAVDMLEGAQQVAVFTRIREEIDTSQFIVLSKVIMETFDFDASKTSGHTEIRPTASDCLSELRSEYEQLMSLLPELKQTQLNEVPKWAHKYILDCSISRQLGFLVRVTPDPETGEGMYHGKDEDEWEKILVNETGVFYATRYMNELRSQYGDLISSILDEEIALILDASQMVREYEEDIVRALELYGELDSLLAFAAAAEKYNWVPPRMTTSNVVYIVDGRHPLQELLVPAFIPNSCSLEGGNGMARPGSEEYEERCGDKKATMLILTGPNNSGKSIYMKQVALIVYLAHTGCYVPATQATIGLTDRILTRISTRETSVDDESAFMTDIKQAAFSMNFATRRSLLLLDEFGKGTTAGNGAGLLTAYLMHLLDLEAERPKVLVGTHLHEIFEPNFLESREGVELAHMEVLINKEAEDIEDQITFLHRLLPGRDPKSLGIMCAEICGFAPDFLDLADDLVEVMD</sequence>
<dbReference type="GO" id="GO:0006298">
    <property type="term" value="P:mismatch repair"/>
    <property type="evidence" value="ECO:0007669"/>
    <property type="project" value="InterPro"/>
</dbReference>
<evidence type="ECO:0000256" key="1">
    <source>
        <dbReference type="ARBA" id="ARBA00006271"/>
    </source>
</evidence>
<evidence type="ECO:0000256" key="3">
    <source>
        <dbReference type="ARBA" id="ARBA00022840"/>
    </source>
</evidence>
<dbReference type="CDD" id="cd03281">
    <property type="entry name" value="ABC_MSH5_euk"/>
    <property type="match status" value="1"/>
</dbReference>
<accession>A0AAN7BJQ7</accession>
<dbReference type="PANTHER" id="PTHR11361">
    <property type="entry name" value="DNA MISMATCH REPAIR PROTEIN MUTS FAMILY MEMBER"/>
    <property type="match status" value="1"/>
</dbReference>
<reference evidence="6" key="1">
    <citation type="journal article" date="2023" name="Mol. Phylogenet. Evol.">
        <title>Genome-scale phylogeny and comparative genomics of the fungal order Sordariales.</title>
        <authorList>
            <person name="Hensen N."/>
            <person name="Bonometti L."/>
            <person name="Westerberg I."/>
            <person name="Brannstrom I.O."/>
            <person name="Guillou S."/>
            <person name="Cros-Aarteil S."/>
            <person name="Calhoun S."/>
            <person name="Haridas S."/>
            <person name="Kuo A."/>
            <person name="Mondo S."/>
            <person name="Pangilinan J."/>
            <person name="Riley R."/>
            <person name="LaButti K."/>
            <person name="Andreopoulos B."/>
            <person name="Lipzen A."/>
            <person name="Chen C."/>
            <person name="Yan M."/>
            <person name="Daum C."/>
            <person name="Ng V."/>
            <person name="Clum A."/>
            <person name="Steindorff A."/>
            <person name="Ohm R.A."/>
            <person name="Martin F."/>
            <person name="Silar P."/>
            <person name="Natvig D.O."/>
            <person name="Lalanne C."/>
            <person name="Gautier V."/>
            <person name="Ament-Velasquez S.L."/>
            <person name="Kruys A."/>
            <person name="Hutchinson M.I."/>
            <person name="Powell A.J."/>
            <person name="Barry K."/>
            <person name="Miller A.N."/>
            <person name="Grigoriev I.V."/>
            <person name="Debuchy R."/>
            <person name="Gladieux P."/>
            <person name="Hiltunen Thoren M."/>
            <person name="Johannesson H."/>
        </authorList>
    </citation>
    <scope>NUCLEOTIDE SEQUENCE</scope>
    <source>
        <strain evidence="6">CBS 990.96</strain>
    </source>
</reference>
<dbReference type="EMBL" id="MU865388">
    <property type="protein sequence ID" value="KAK4224619.1"/>
    <property type="molecule type" value="Genomic_DNA"/>
</dbReference>
<dbReference type="GO" id="GO:0140664">
    <property type="term" value="F:ATP-dependent DNA damage sensor activity"/>
    <property type="evidence" value="ECO:0007669"/>
    <property type="project" value="InterPro"/>
</dbReference>
<gene>
    <name evidence="6" type="ORF">QBC38DRAFT_337918</name>
</gene>
<keyword evidence="4" id="KW-0238">DNA-binding</keyword>
<dbReference type="InterPro" id="IPR027417">
    <property type="entry name" value="P-loop_NTPase"/>
</dbReference>
<evidence type="ECO:0000313" key="7">
    <source>
        <dbReference type="Proteomes" id="UP001301958"/>
    </source>
</evidence>
<comment type="caution">
    <text evidence="6">The sequence shown here is derived from an EMBL/GenBank/DDBJ whole genome shotgun (WGS) entry which is preliminary data.</text>
</comment>
<dbReference type="InterPro" id="IPR000432">
    <property type="entry name" value="DNA_mismatch_repair_MutS_C"/>
</dbReference>
<dbReference type="PANTHER" id="PTHR11361:SF20">
    <property type="entry name" value="MUTS PROTEIN HOMOLOG 5"/>
    <property type="match status" value="1"/>
</dbReference>
<dbReference type="InterPro" id="IPR011184">
    <property type="entry name" value="DNA_mismatch_repair_Msh2"/>
</dbReference>
<dbReference type="SMART" id="SM00534">
    <property type="entry name" value="MUTSac"/>
    <property type="match status" value="1"/>
</dbReference>
<dbReference type="Gene3D" id="1.10.1420.10">
    <property type="match status" value="1"/>
</dbReference>
<dbReference type="GO" id="GO:0051026">
    <property type="term" value="P:chiasma assembly"/>
    <property type="evidence" value="ECO:0007669"/>
    <property type="project" value="TreeGrafter"/>
</dbReference>
<evidence type="ECO:0000256" key="4">
    <source>
        <dbReference type="ARBA" id="ARBA00023125"/>
    </source>
</evidence>
<dbReference type="Gene3D" id="3.40.50.300">
    <property type="entry name" value="P-loop containing nucleotide triphosphate hydrolases"/>
    <property type="match status" value="1"/>
</dbReference>
<dbReference type="SUPFAM" id="SSF52540">
    <property type="entry name" value="P-loop containing nucleoside triphosphate hydrolases"/>
    <property type="match status" value="1"/>
</dbReference>
<keyword evidence="7" id="KW-1185">Reference proteome</keyword>
<dbReference type="SUPFAM" id="SSF48334">
    <property type="entry name" value="DNA repair protein MutS, domain III"/>
    <property type="match status" value="1"/>
</dbReference>
<proteinExistence type="inferred from homology"/>
<dbReference type="InterPro" id="IPR045076">
    <property type="entry name" value="MutS"/>
</dbReference>
<dbReference type="PROSITE" id="PS00486">
    <property type="entry name" value="DNA_MISMATCH_REPAIR_2"/>
    <property type="match status" value="1"/>
</dbReference>
<comment type="similarity">
    <text evidence="1">Belongs to the DNA mismatch repair MutS family.</text>
</comment>
<dbReference type="Pfam" id="PF00488">
    <property type="entry name" value="MutS_V"/>
    <property type="match status" value="1"/>
</dbReference>
<dbReference type="GO" id="GO:0005524">
    <property type="term" value="F:ATP binding"/>
    <property type="evidence" value="ECO:0007669"/>
    <property type="project" value="UniProtKB-KW"/>
</dbReference>
<dbReference type="Proteomes" id="UP001301958">
    <property type="component" value="Unassembled WGS sequence"/>
</dbReference>
<protein>
    <submittedName>
        <fullName evidence="6">Muts domain V-domain-containing protein</fullName>
    </submittedName>
</protein>